<reference evidence="5" key="1">
    <citation type="submission" date="2022-10" db="EMBL/GenBank/DDBJ databases">
        <title>Culturing micro-colonial fungi from biological soil crusts in the Mojave desert and describing Neophaeococcomyces mojavensis, and introducing the new genera and species Taxawa tesnikishii.</title>
        <authorList>
            <person name="Kurbessoian T."/>
            <person name="Stajich J.E."/>
        </authorList>
    </citation>
    <scope>NUCLEOTIDE SEQUENCE</scope>
    <source>
        <strain evidence="5">TK_35</strain>
    </source>
</reference>
<evidence type="ECO:0000256" key="1">
    <source>
        <dbReference type="ARBA" id="ARBA00001933"/>
    </source>
</evidence>
<evidence type="ECO:0000256" key="4">
    <source>
        <dbReference type="RuleBase" id="RU365036"/>
    </source>
</evidence>
<dbReference type="GO" id="GO:0010121">
    <property type="term" value="P:L-arginine catabolic process to proline via ornithine"/>
    <property type="evidence" value="ECO:0007669"/>
    <property type="project" value="TreeGrafter"/>
</dbReference>
<keyword evidence="6" id="KW-1185">Reference proteome</keyword>
<dbReference type="EMBL" id="JAPDRN010000015">
    <property type="protein sequence ID" value="KAJ9640124.1"/>
    <property type="molecule type" value="Genomic_DNA"/>
</dbReference>
<dbReference type="InterPro" id="IPR015424">
    <property type="entry name" value="PyrdxlP-dep_Trfase"/>
</dbReference>
<evidence type="ECO:0000313" key="6">
    <source>
        <dbReference type="Proteomes" id="UP001172681"/>
    </source>
</evidence>
<dbReference type="InterPro" id="IPR005814">
    <property type="entry name" value="Aminotrans_3"/>
</dbReference>
<dbReference type="Pfam" id="PF00202">
    <property type="entry name" value="Aminotran_3"/>
    <property type="match status" value="1"/>
</dbReference>
<dbReference type="GO" id="GO:0042802">
    <property type="term" value="F:identical protein binding"/>
    <property type="evidence" value="ECO:0007669"/>
    <property type="project" value="TreeGrafter"/>
</dbReference>
<organism evidence="5 6">
    <name type="scientific">Knufia peltigerae</name>
    <dbReference type="NCBI Taxonomy" id="1002370"/>
    <lineage>
        <taxon>Eukaryota</taxon>
        <taxon>Fungi</taxon>
        <taxon>Dikarya</taxon>
        <taxon>Ascomycota</taxon>
        <taxon>Pezizomycotina</taxon>
        <taxon>Eurotiomycetes</taxon>
        <taxon>Chaetothyriomycetidae</taxon>
        <taxon>Chaetothyriales</taxon>
        <taxon>Trichomeriaceae</taxon>
        <taxon>Knufia</taxon>
    </lineage>
</organism>
<dbReference type="AlphaFoldDB" id="A0AA38Y963"/>
<gene>
    <name evidence="5" type="ORF">H2204_003349</name>
</gene>
<evidence type="ECO:0000256" key="2">
    <source>
        <dbReference type="ARBA" id="ARBA00008954"/>
    </source>
</evidence>
<dbReference type="GO" id="GO:0030170">
    <property type="term" value="F:pyridoxal phosphate binding"/>
    <property type="evidence" value="ECO:0007669"/>
    <property type="project" value="InterPro"/>
</dbReference>
<keyword evidence="3 4" id="KW-0663">Pyridoxal phosphate</keyword>
<dbReference type="GO" id="GO:0004587">
    <property type="term" value="F:ornithine aminotransferase activity"/>
    <property type="evidence" value="ECO:0007669"/>
    <property type="project" value="UniProtKB-EC"/>
</dbReference>
<proteinExistence type="inferred from homology"/>
<dbReference type="Proteomes" id="UP001172681">
    <property type="component" value="Unassembled WGS sequence"/>
</dbReference>
<name>A0AA38Y963_9EURO</name>
<evidence type="ECO:0000256" key="3">
    <source>
        <dbReference type="ARBA" id="ARBA00022898"/>
    </source>
</evidence>
<dbReference type="InterPro" id="IPR050103">
    <property type="entry name" value="Class-III_PLP-dep_AT"/>
</dbReference>
<comment type="similarity">
    <text evidence="2 4">Belongs to the class-III pyridoxal-phosphate-dependent aminotransferase family.</text>
</comment>
<dbReference type="SUPFAM" id="SSF53383">
    <property type="entry name" value="PLP-dependent transferases"/>
    <property type="match status" value="1"/>
</dbReference>
<dbReference type="PANTHER" id="PTHR11986:SF18">
    <property type="entry name" value="ORNITHINE AMINOTRANSFERASE, MITOCHONDRIAL"/>
    <property type="match status" value="1"/>
</dbReference>
<comment type="cofactor">
    <cofactor evidence="1 4">
        <name>pyridoxal 5'-phosphate</name>
        <dbReference type="ChEBI" id="CHEBI:597326"/>
    </cofactor>
</comment>
<dbReference type="Gene3D" id="3.40.640.10">
    <property type="entry name" value="Type I PLP-dependent aspartate aminotransferase-like (Major domain)"/>
    <property type="match status" value="1"/>
</dbReference>
<dbReference type="Gene3D" id="3.90.1150.10">
    <property type="entry name" value="Aspartate Aminotransferase, domain 1"/>
    <property type="match status" value="1"/>
</dbReference>
<dbReference type="GO" id="GO:0019544">
    <property type="term" value="P:L-arginine catabolic process to L-glutamate"/>
    <property type="evidence" value="ECO:0007669"/>
    <property type="project" value="TreeGrafter"/>
</dbReference>
<dbReference type="EC" id="2.6.1.13" evidence="4"/>
<protein>
    <recommendedName>
        <fullName evidence="4">Ornithine aminotransferase</fullName>
        <ecNumber evidence="4">2.6.1.13</ecNumber>
    </recommendedName>
</protein>
<comment type="caution">
    <text evidence="5">The sequence shown here is derived from an EMBL/GenBank/DDBJ whole genome shotgun (WGS) entry which is preliminary data.</text>
</comment>
<keyword evidence="4" id="KW-0808">Transferase</keyword>
<sequence>MNKVIHANSPTAVFPTLTGTFQEDIDFARGVALLYKKYGVLFISDKVRMGAGKTGRWLCSEWLGPDVKADMIVLGKSLTGGAYPASFVLGNKETMSLVTPYTCAGTFANTPLGIACARTATEILDEEGLVERTAEIGRRFVEWTKDWKQRFPYIAFATNRGADLQLVMKPDCGQDFDARRFAALAMSKGLLTHPLHGSVRMSVPMVITDEQLLKGFQILEETASELKDYDFIAGDNM</sequence>
<comment type="catalytic activity">
    <reaction evidence="4">
        <text>a 2-oxocarboxylate + L-ornithine = L-glutamate 5-semialdehyde + an L-alpha-amino acid</text>
        <dbReference type="Rhea" id="RHEA:13877"/>
        <dbReference type="ChEBI" id="CHEBI:35179"/>
        <dbReference type="ChEBI" id="CHEBI:46911"/>
        <dbReference type="ChEBI" id="CHEBI:58066"/>
        <dbReference type="ChEBI" id="CHEBI:59869"/>
        <dbReference type="EC" id="2.6.1.13"/>
    </reaction>
</comment>
<accession>A0AA38Y963</accession>
<dbReference type="GO" id="GO:0005737">
    <property type="term" value="C:cytoplasm"/>
    <property type="evidence" value="ECO:0007669"/>
    <property type="project" value="TreeGrafter"/>
</dbReference>
<keyword evidence="4" id="KW-0032">Aminotransferase</keyword>
<dbReference type="InterPro" id="IPR015422">
    <property type="entry name" value="PyrdxlP-dep_Trfase_small"/>
</dbReference>
<dbReference type="InterPro" id="IPR015421">
    <property type="entry name" value="PyrdxlP-dep_Trfase_major"/>
</dbReference>
<evidence type="ECO:0000313" key="5">
    <source>
        <dbReference type="EMBL" id="KAJ9640124.1"/>
    </source>
</evidence>
<comment type="pathway">
    <text evidence="4">Amino-acid biosynthesis; L-proline biosynthesis; L-glutamate 5-semialdehyde from L-ornithine: step 1/1.</text>
</comment>
<dbReference type="PANTHER" id="PTHR11986">
    <property type="entry name" value="AMINOTRANSFERASE CLASS III"/>
    <property type="match status" value="1"/>
</dbReference>